<evidence type="ECO:0000313" key="1">
    <source>
        <dbReference type="EMBL" id="RLC35976.1"/>
    </source>
</evidence>
<dbReference type="Proteomes" id="UP000281261">
    <property type="component" value="Unassembled WGS sequence"/>
</dbReference>
<comment type="caution">
    <text evidence="1">The sequence shown here is derived from an EMBL/GenBank/DDBJ whole genome shotgun (WGS) entry which is preliminary data.</text>
</comment>
<organism evidence="1 2">
    <name type="scientific">candidate division Kazan bacterium</name>
    <dbReference type="NCBI Taxonomy" id="2202143"/>
    <lineage>
        <taxon>Bacteria</taxon>
        <taxon>Bacteria division Kazan-3B-28</taxon>
    </lineage>
</organism>
<dbReference type="EMBL" id="QMNG01000098">
    <property type="protein sequence ID" value="RLC35976.1"/>
    <property type="molecule type" value="Genomic_DNA"/>
</dbReference>
<proteinExistence type="predicted"/>
<sequence>MEKRVAEQEVIDQETFEQEGYEDQLEFEGLSDFLDYVEVGIRDFVRTMLQEYAKDEFMRYIGA</sequence>
<name>A0A420ZB48_UNCK3</name>
<protein>
    <submittedName>
        <fullName evidence="1">Uncharacterized protein</fullName>
    </submittedName>
</protein>
<accession>A0A420ZB48</accession>
<dbReference type="AlphaFoldDB" id="A0A420ZB48"/>
<gene>
    <name evidence="1" type="ORF">DRH29_05425</name>
</gene>
<evidence type="ECO:0000313" key="2">
    <source>
        <dbReference type="Proteomes" id="UP000281261"/>
    </source>
</evidence>
<reference evidence="1 2" key="1">
    <citation type="submission" date="2018-06" db="EMBL/GenBank/DDBJ databases">
        <title>Extensive metabolic versatility and redundancy in microbially diverse, dynamic hydrothermal sediments.</title>
        <authorList>
            <person name="Dombrowski N."/>
            <person name="Teske A."/>
            <person name="Baker B.J."/>
        </authorList>
    </citation>
    <scope>NUCLEOTIDE SEQUENCE [LARGE SCALE GENOMIC DNA]</scope>
    <source>
        <strain evidence="1">B79_G16</strain>
    </source>
</reference>